<feature type="compositionally biased region" description="Low complexity" evidence="1">
    <location>
        <begin position="1"/>
        <end position="20"/>
    </location>
</feature>
<feature type="region of interest" description="Disordered" evidence="1">
    <location>
        <begin position="1"/>
        <end position="34"/>
    </location>
</feature>
<evidence type="ECO:0000313" key="3">
    <source>
        <dbReference type="Proteomes" id="UP000076871"/>
    </source>
</evidence>
<accession>A0A165GBN9</accession>
<dbReference type="EMBL" id="KV427610">
    <property type="protein sequence ID" value="KZT10121.1"/>
    <property type="molecule type" value="Genomic_DNA"/>
</dbReference>
<dbReference type="GeneID" id="63829176"/>
<proteinExistence type="predicted"/>
<name>A0A165GBN9_9APHY</name>
<reference evidence="2 3" key="1">
    <citation type="journal article" date="2016" name="Mol. Biol. Evol.">
        <title>Comparative Genomics of Early-Diverging Mushroom-Forming Fungi Provides Insights into the Origins of Lignocellulose Decay Capabilities.</title>
        <authorList>
            <person name="Nagy L.G."/>
            <person name="Riley R."/>
            <person name="Tritt A."/>
            <person name="Adam C."/>
            <person name="Daum C."/>
            <person name="Floudas D."/>
            <person name="Sun H."/>
            <person name="Yadav J.S."/>
            <person name="Pangilinan J."/>
            <person name="Larsson K.H."/>
            <person name="Matsuura K."/>
            <person name="Barry K."/>
            <person name="Labutti K."/>
            <person name="Kuo R."/>
            <person name="Ohm R.A."/>
            <person name="Bhattacharya S.S."/>
            <person name="Shirouzu T."/>
            <person name="Yoshinaga Y."/>
            <person name="Martin F.M."/>
            <person name="Grigoriev I.V."/>
            <person name="Hibbett D.S."/>
        </authorList>
    </citation>
    <scope>NUCLEOTIDE SEQUENCE [LARGE SCALE GENOMIC DNA]</scope>
    <source>
        <strain evidence="2 3">93-53</strain>
    </source>
</reference>
<feature type="region of interest" description="Disordered" evidence="1">
    <location>
        <begin position="493"/>
        <end position="520"/>
    </location>
</feature>
<keyword evidence="3" id="KW-1185">Reference proteome</keyword>
<feature type="compositionally biased region" description="Polar residues" evidence="1">
    <location>
        <begin position="468"/>
        <end position="481"/>
    </location>
</feature>
<dbReference type="RefSeq" id="XP_040767861.1">
    <property type="nucleotide sequence ID" value="XM_040912148.1"/>
</dbReference>
<feature type="region of interest" description="Disordered" evidence="1">
    <location>
        <begin position="452"/>
        <end position="481"/>
    </location>
</feature>
<feature type="compositionally biased region" description="Polar residues" evidence="1">
    <location>
        <begin position="118"/>
        <end position="135"/>
    </location>
</feature>
<dbReference type="AlphaFoldDB" id="A0A165GBN9"/>
<dbReference type="Proteomes" id="UP000076871">
    <property type="component" value="Unassembled WGS sequence"/>
</dbReference>
<evidence type="ECO:0000313" key="2">
    <source>
        <dbReference type="EMBL" id="KZT10121.1"/>
    </source>
</evidence>
<gene>
    <name evidence="2" type="ORF">LAESUDRAFT_756315</name>
</gene>
<feature type="compositionally biased region" description="Polar residues" evidence="1">
    <location>
        <begin position="305"/>
        <end position="330"/>
    </location>
</feature>
<dbReference type="InParanoid" id="A0A165GBN9"/>
<feature type="region of interest" description="Disordered" evidence="1">
    <location>
        <begin position="114"/>
        <end position="191"/>
    </location>
</feature>
<organism evidence="2 3">
    <name type="scientific">Laetiporus sulphureus 93-53</name>
    <dbReference type="NCBI Taxonomy" id="1314785"/>
    <lineage>
        <taxon>Eukaryota</taxon>
        <taxon>Fungi</taxon>
        <taxon>Dikarya</taxon>
        <taxon>Basidiomycota</taxon>
        <taxon>Agaricomycotina</taxon>
        <taxon>Agaricomycetes</taxon>
        <taxon>Polyporales</taxon>
        <taxon>Laetiporus</taxon>
    </lineage>
</organism>
<protein>
    <submittedName>
        <fullName evidence="2">Uncharacterized protein</fullName>
    </submittedName>
</protein>
<evidence type="ECO:0000256" key="1">
    <source>
        <dbReference type="SAM" id="MobiDB-lite"/>
    </source>
</evidence>
<feature type="compositionally biased region" description="Polar residues" evidence="1">
    <location>
        <begin position="21"/>
        <end position="33"/>
    </location>
</feature>
<sequence length="554" mass="58946">MTRALSLPSRSRSPRNPRSNHSGGSYAHTSNITIPRLSPSLSPLPLEPPALVQATFHHSASSILIPEPPDTPPPLAPACVVITVAASSRSISSQSSSASVPSHIIYHPPAIADAYPQFNDQDSHNSPTLSPSQSPEIVYPPSGYSPPQDVYPSRHPDPRAYGGHLHPGPLATPNGLSHSEPPSPLSSAEGHQVARGFTGDRYPYLFEPDLQYPGTPSDVHSPNAPQLRCGVQCQPGTGSSLQQLTPPTYKPPMASLTYRPPSHGTPVQTQPAARHSHEAAPAYVSHAHLSIYPTESMHVVHRSSTDGNTANTHMSAPPSHNGSQVPSPVQESPRDACGVPAVAPISQPFDDGYRSYAYLKPDLPQSQLPTPTDSAPTISEFPYRQEDERYPAYARGSSTFSTLTYSADQLAASRCSPPAATLVLTTTTMPAQRPTQLRVDVHTANARLHSHMSSAASSGNSVPIGAYSSHQTPQPQPETVSPQAHMRDMVVASASQQAVSESPHDKAGVNPPLHQPRPQHAMLGYGQRQYAGGYSFWSQGAVTGGWRAEGGLVP</sequence>
<feature type="region of interest" description="Disordered" evidence="1">
    <location>
        <begin position="301"/>
        <end position="337"/>
    </location>
</feature>